<dbReference type="Pfam" id="PF01420">
    <property type="entry name" value="Methylase_S"/>
    <property type="match status" value="2"/>
</dbReference>
<accession>A0A553CTC3</accession>
<comment type="similarity">
    <text evidence="1">Belongs to the type-I restriction system S methylase family.</text>
</comment>
<name>A0A553CTC3_9FLAO</name>
<keyword evidence="3" id="KW-0238">DNA-binding</keyword>
<proteinExistence type="inferred from homology"/>
<evidence type="ECO:0000313" key="6">
    <source>
        <dbReference type="Proteomes" id="UP000318585"/>
    </source>
</evidence>
<dbReference type="Gene3D" id="3.90.220.20">
    <property type="entry name" value="DNA methylase specificity domains"/>
    <property type="match status" value="2"/>
</dbReference>
<keyword evidence="6" id="KW-1185">Reference proteome</keyword>
<dbReference type="Proteomes" id="UP000318585">
    <property type="component" value="Unassembled WGS sequence"/>
</dbReference>
<feature type="domain" description="Type I restriction modification DNA specificity" evidence="4">
    <location>
        <begin position="237"/>
        <end position="413"/>
    </location>
</feature>
<evidence type="ECO:0000256" key="2">
    <source>
        <dbReference type="ARBA" id="ARBA00022747"/>
    </source>
</evidence>
<dbReference type="AlphaFoldDB" id="A0A553CTC3"/>
<dbReference type="InterPro" id="IPR044946">
    <property type="entry name" value="Restrct_endonuc_typeI_TRD_sf"/>
</dbReference>
<dbReference type="GO" id="GO:0009307">
    <property type="term" value="P:DNA restriction-modification system"/>
    <property type="evidence" value="ECO:0007669"/>
    <property type="project" value="UniProtKB-KW"/>
</dbReference>
<dbReference type="PANTHER" id="PTHR30408">
    <property type="entry name" value="TYPE-1 RESTRICTION ENZYME ECOKI SPECIFICITY PROTEIN"/>
    <property type="match status" value="1"/>
</dbReference>
<keyword evidence="5" id="KW-0255">Endonuclease</keyword>
<dbReference type="RefSeq" id="WP_144070667.1">
    <property type="nucleotide sequence ID" value="NZ_VJZR01000001.1"/>
</dbReference>
<dbReference type="InterPro" id="IPR052021">
    <property type="entry name" value="Type-I_RS_S_subunit"/>
</dbReference>
<dbReference type="GO" id="GO:0003677">
    <property type="term" value="F:DNA binding"/>
    <property type="evidence" value="ECO:0007669"/>
    <property type="project" value="UniProtKB-KW"/>
</dbReference>
<dbReference type="PANTHER" id="PTHR30408:SF12">
    <property type="entry name" value="TYPE I RESTRICTION ENZYME MJAVIII SPECIFICITY SUBUNIT"/>
    <property type="match status" value="1"/>
</dbReference>
<dbReference type="SUPFAM" id="SSF116734">
    <property type="entry name" value="DNA methylase specificity domain"/>
    <property type="match status" value="2"/>
</dbReference>
<gene>
    <name evidence="5" type="ORF">FNW17_01010</name>
</gene>
<protein>
    <submittedName>
        <fullName evidence="5">Restriction endonuclease subunit S</fullName>
    </submittedName>
</protein>
<comment type="caution">
    <text evidence="5">The sequence shown here is derived from an EMBL/GenBank/DDBJ whole genome shotgun (WGS) entry which is preliminary data.</text>
</comment>
<feature type="domain" description="Type I restriction modification DNA specificity" evidence="4">
    <location>
        <begin position="19"/>
        <end position="211"/>
    </location>
</feature>
<keyword evidence="2" id="KW-0680">Restriction system</keyword>
<evidence type="ECO:0000256" key="1">
    <source>
        <dbReference type="ARBA" id="ARBA00010923"/>
    </source>
</evidence>
<dbReference type="GO" id="GO:0004519">
    <property type="term" value="F:endonuclease activity"/>
    <property type="evidence" value="ECO:0007669"/>
    <property type="project" value="UniProtKB-KW"/>
</dbReference>
<dbReference type="InterPro" id="IPR000055">
    <property type="entry name" value="Restrct_endonuc_typeI_TRD"/>
</dbReference>
<reference evidence="5 6" key="1">
    <citation type="submission" date="2019-07" db="EMBL/GenBank/DDBJ databases">
        <title>Novel species of Flavobacterium.</title>
        <authorList>
            <person name="Liu Q."/>
            <person name="Xin Y.-H."/>
        </authorList>
    </citation>
    <scope>NUCLEOTIDE SEQUENCE [LARGE SCALE GENOMIC DNA]</scope>
    <source>
        <strain evidence="5 6">LB3P56</strain>
    </source>
</reference>
<sequence length="430" mass="48467">MPTANNNTPALRFPEFKGGWELKKFGEVANFKVTNSFSRENLNYGNGVVKNIHYGDIHTKFQTLFDITKEIVPFINEEISINRISDDFYCKEGDIIFADASEDLNDVGKSIEIVNLNNEKLLSGLHTLLARPIEKTFKIGFNGFLFKSNNIRLQVQKESQGSKVLSINVGRISGIKISFPTLPEQQKIATFLTAVDEKLQVLKQKKSLLEQYKKGVMQKLFSQELRFKDDTGKAFADWEEKKLGELGIYVSDGNYGELYPRADQMVSSGVPFIRANNIKNLKLTMNDMKFIDAEHHKILKSGHLKTGDILVTTRGDIGMLAYVSEEFNNSNINAQICLLRVAVNLNSRFLLNYLCSSWGISQFKALQTGSALKQLPRSSLAKIIIKVPCLEEQTKIAAFLSTIDDKINQCQAQITNTEVWKKGLLQGMFV</sequence>
<keyword evidence="5" id="KW-0540">Nuclease</keyword>
<evidence type="ECO:0000256" key="3">
    <source>
        <dbReference type="ARBA" id="ARBA00023125"/>
    </source>
</evidence>
<evidence type="ECO:0000259" key="4">
    <source>
        <dbReference type="Pfam" id="PF01420"/>
    </source>
</evidence>
<evidence type="ECO:0000313" key="5">
    <source>
        <dbReference type="EMBL" id="TRX23786.1"/>
    </source>
</evidence>
<keyword evidence="5" id="KW-0378">Hydrolase</keyword>
<dbReference type="EMBL" id="VJZR01000001">
    <property type="protein sequence ID" value="TRX23786.1"/>
    <property type="molecule type" value="Genomic_DNA"/>
</dbReference>
<dbReference type="OrthoDB" id="667970at2"/>
<organism evidence="5 6">
    <name type="scientific">Flavobacterium franklandianum</name>
    <dbReference type="NCBI Taxonomy" id="2594430"/>
    <lineage>
        <taxon>Bacteria</taxon>
        <taxon>Pseudomonadati</taxon>
        <taxon>Bacteroidota</taxon>
        <taxon>Flavobacteriia</taxon>
        <taxon>Flavobacteriales</taxon>
        <taxon>Flavobacteriaceae</taxon>
        <taxon>Flavobacterium</taxon>
    </lineage>
</organism>